<protein>
    <submittedName>
        <fullName evidence="2">YtpI family protein</fullName>
    </submittedName>
</protein>
<keyword evidence="3" id="KW-1185">Reference proteome</keyword>
<dbReference type="Proteomes" id="UP000769780">
    <property type="component" value="Unassembled WGS sequence"/>
</dbReference>
<keyword evidence="1" id="KW-0812">Transmembrane</keyword>
<accession>A0ABS7K9R9</accession>
<organism evidence="2 3">
    <name type="scientific">Mesobacillus maritimus</name>
    <dbReference type="NCBI Taxonomy" id="1643336"/>
    <lineage>
        <taxon>Bacteria</taxon>
        <taxon>Bacillati</taxon>
        <taxon>Bacillota</taxon>
        <taxon>Bacilli</taxon>
        <taxon>Bacillales</taxon>
        <taxon>Bacillaceae</taxon>
        <taxon>Mesobacillus</taxon>
    </lineage>
</organism>
<evidence type="ECO:0000313" key="2">
    <source>
        <dbReference type="EMBL" id="MBY0099013.1"/>
    </source>
</evidence>
<dbReference type="RefSeq" id="WP_221875231.1">
    <property type="nucleotide sequence ID" value="NZ_JACWFH010000031.1"/>
</dbReference>
<sequence length="102" mass="11689">MPLLVFLIVVSFAMYVFYKIKYVRSSRPIERKWLSTKSSIALGLFVALFGMNQLFLFQTTITYIISGLFILLGALNAVSGFKRYKHYLPFAIQEADEANSHL</sequence>
<keyword evidence="1" id="KW-1133">Transmembrane helix</keyword>
<evidence type="ECO:0000313" key="3">
    <source>
        <dbReference type="Proteomes" id="UP000769780"/>
    </source>
</evidence>
<evidence type="ECO:0000256" key="1">
    <source>
        <dbReference type="SAM" id="Phobius"/>
    </source>
</evidence>
<name>A0ABS7K9R9_9BACI</name>
<feature type="transmembrane region" description="Helical" evidence="1">
    <location>
        <begin position="61"/>
        <end position="78"/>
    </location>
</feature>
<gene>
    <name evidence="2" type="ORF">H0185_19790</name>
</gene>
<feature type="transmembrane region" description="Helical" evidence="1">
    <location>
        <begin position="6"/>
        <end position="22"/>
    </location>
</feature>
<comment type="caution">
    <text evidence="2">The sequence shown here is derived from an EMBL/GenBank/DDBJ whole genome shotgun (WGS) entry which is preliminary data.</text>
</comment>
<dbReference type="InterPro" id="IPR025618">
    <property type="entry name" value="YtpI"/>
</dbReference>
<proteinExistence type="predicted"/>
<dbReference type="EMBL" id="JACWFH010000031">
    <property type="protein sequence ID" value="MBY0099013.1"/>
    <property type="molecule type" value="Genomic_DNA"/>
</dbReference>
<reference evidence="2 3" key="1">
    <citation type="submission" date="2020-07" db="EMBL/GenBank/DDBJ databases">
        <title>Fungal Genomes of the International Space Station.</title>
        <authorList>
            <person name="Seuylemezian A."/>
            <person name="Singh N.K."/>
            <person name="Wood J."/>
            <person name="Venkateswaran K."/>
        </authorList>
    </citation>
    <scope>NUCLEOTIDE SEQUENCE [LARGE SCALE GENOMIC DNA]</scope>
    <source>
        <strain evidence="2 3">PL-B2</strain>
    </source>
</reference>
<feature type="transmembrane region" description="Helical" evidence="1">
    <location>
        <begin position="34"/>
        <end position="55"/>
    </location>
</feature>
<dbReference type="Pfam" id="PF14007">
    <property type="entry name" value="YtpI"/>
    <property type="match status" value="1"/>
</dbReference>
<keyword evidence="1" id="KW-0472">Membrane</keyword>